<evidence type="ECO:0000256" key="7">
    <source>
        <dbReference type="ARBA" id="ARBA00023136"/>
    </source>
</evidence>
<feature type="domain" description="ABC transmembrane type-2" evidence="10">
    <location>
        <begin position="16"/>
        <end position="244"/>
    </location>
</feature>
<evidence type="ECO:0000256" key="4">
    <source>
        <dbReference type="ARBA" id="ARBA00022475"/>
    </source>
</evidence>
<dbReference type="Pfam" id="PF01061">
    <property type="entry name" value="ABC2_membrane"/>
    <property type="match status" value="1"/>
</dbReference>
<feature type="transmembrane region" description="Helical" evidence="9">
    <location>
        <begin position="96"/>
        <end position="120"/>
    </location>
</feature>
<evidence type="ECO:0000256" key="5">
    <source>
        <dbReference type="ARBA" id="ARBA00022692"/>
    </source>
</evidence>
<evidence type="ECO:0000256" key="8">
    <source>
        <dbReference type="ARBA" id="ARBA00023251"/>
    </source>
</evidence>
<organism evidence="11 12">
    <name type="scientific">Mangrovactinospora gilvigrisea</name>
    <dbReference type="NCBI Taxonomy" id="1428644"/>
    <lineage>
        <taxon>Bacteria</taxon>
        <taxon>Bacillati</taxon>
        <taxon>Actinomycetota</taxon>
        <taxon>Actinomycetes</taxon>
        <taxon>Kitasatosporales</taxon>
        <taxon>Streptomycetaceae</taxon>
        <taxon>Mangrovactinospora</taxon>
    </lineage>
</organism>
<dbReference type="AlphaFoldDB" id="A0A1J7BF29"/>
<keyword evidence="8" id="KW-0046">Antibiotic resistance</keyword>
<evidence type="ECO:0000313" key="12">
    <source>
        <dbReference type="Proteomes" id="UP000243342"/>
    </source>
</evidence>
<proteinExistence type="inferred from homology"/>
<evidence type="ECO:0000256" key="9">
    <source>
        <dbReference type="RuleBase" id="RU361157"/>
    </source>
</evidence>
<feature type="transmembrane region" description="Helical" evidence="9">
    <location>
        <begin position="162"/>
        <end position="181"/>
    </location>
</feature>
<protein>
    <recommendedName>
        <fullName evidence="9">Transport permease protein</fullName>
    </recommendedName>
</protein>
<evidence type="ECO:0000256" key="2">
    <source>
        <dbReference type="ARBA" id="ARBA00007783"/>
    </source>
</evidence>
<comment type="caution">
    <text evidence="11">The sequence shown here is derived from an EMBL/GenBank/DDBJ whole genome shotgun (WGS) entry which is preliminary data.</text>
</comment>
<evidence type="ECO:0000256" key="6">
    <source>
        <dbReference type="ARBA" id="ARBA00022989"/>
    </source>
</evidence>
<sequence length="246" mass="26217">MLLNPPVAFATAHRVLTQLRHDPRSLALMIVVPCVLQALLAWVFDDKTTFDRVGPSLLGTFPLIVMFLITAVTTLRERRSGTLERLLAMPAAKLDLLAGYALAFGAVAVVQAVVVTSVSVWGLGMKTAGPVWLLGVVAVLDGVLGTALGLFVSAFAATEFQAVQFMPAFVFPQFLLGGLLVPRDQMNGVLRAVSDALPVSYAIDGMQRVAAEAHPAGLYWRDIGVLTGCILLALLLGAATLRRRTP</sequence>
<dbReference type="PIRSF" id="PIRSF006648">
    <property type="entry name" value="DrrB"/>
    <property type="match status" value="1"/>
</dbReference>
<dbReference type="PROSITE" id="PS51012">
    <property type="entry name" value="ABC_TM2"/>
    <property type="match status" value="1"/>
</dbReference>
<dbReference type="InterPro" id="IPR047817">
    <property type="entry name" value="ABC2_TM_bact-type"/>
</dbReference>
<keyword evidence="6 9" id="KW-1133">Transmembrane helix</keyword>
<dbReference type="InterPro" id="IPR000412">
    <property type="entry name" value="ABC_2_transport"/>
</dbReference>
<feature type="transmembrane region" description="Helical" evidence="9">
    <location>
        <begin position="56"/>
        <end position="75"/>
    </location>
</feature>
<dbReference type="STRING" id="1428644.BIV57_11610"/>
<comment type="subcellular location">
    <subcellularLocation>
        <location evidence="1 9">Cell membrane</location>
        <topology evidence="1 9">Multi-pass membrane protein</topology>
    </subcellularLocation>
</comment>
<dbReference type="OrthoDB" id="9776218at2"/>
<dbReference type="GO" id="GO:0140359">
    <property type="term" value="F:ABC-type transporter activity"/>
    <property type="evidence" value="ECO:0007669"/>
    <property type="project" value="InterPro"/>
</dbReference>
<accession>A0A1J7BF29</accession>
<dbReference type="GO" id="GO:0043190">
    <property type="term" value="C:ATP-binding cassette (ABC) transporter complex"/>
    <property type="evidence" value="ECO:0007669"/>
    <property type="project" value="InterPro"/>
</dbReference>
<dbReference type="EMBL" id="MLCF01000057">
    <property type="protein sequence ID" value="OIV37291.1"/>
    <property type="molecule type" value="Genomic_DNA"/>
</dbReference>
<feature type="transmembrane region" description="Helical" evidence="9">
    <location>
        <begin position="223"/>
        <end position="241"/>
    </location>
</feature>
<dbReference type="Proteomes" id="UP000243342">
    <property type="component" value="Unassembled WGS sequence"/>
</dbReference>
<keyword evidence="4 9" id="KW-1003">Cell membrane</keyword>
<gene>
    <name evidence="11" type="ORF">BIV57_11610</name>
</gene>
<reference evidence="11 12" key="1">
    <citation type="submission" date="2016-10" db="EMBL/GenBank/DDBJ databases">
        <title>Genome sequence of Streptomyces gilvigriseus MUSC 26.</title>
        <authorList>
            <person name="Lee L.-H."/>
            <person name="Ser H.-L."/>
        </authorList>
    </citation>
    <scope>NUCLEOTIDE SEQUENCE [LARGE SCALE GENOMIC DNA]</scope>
    <source>
        <strain evidence="11 12">MUSC 26</strain>
    </source>
</reference>
<keyword evidence="5 9" id="KW-0812">Transmembrane</keyword>
<dbReference type="GO" id="GO:0046677">
    <property type="term" value="P:response to antibiotic"/>
    <property type="evidence" value="ECO:0007669"/>
    <property type="project" value="UniProtKB-KW"/>
</dbReference>
<dbReference type="PANTHER" id="PTHR30294:SF38">
    <property type="entry name" value="TRANSPORT PERMEASE PROTEIN"/>
    <property type="match status" value="1"/>
</dbReference>
<evidence type="ECO:0000256" key="3">
    <source>
        <dbReference type="ARBA" id="ARBA00022448"/>
    </source>
</evidence>
<dbReference type="PANTHER" id="PTHR30294">
    <property type="entry name" value="MEMBRANE COMPONENT OF ABC TRANSPORTER YHHJ-RELATED"/>
    <property type="match status" value="1"/>
</dbReference>
<feature type="transmembrane region" description="Helical" evidence="9">
    <location>
        <begin position="132"/>
        <end position="155"/>
    </location>
</feature>
<name>A0A1J7BF29_9ACTN</name>
<dbReference type="InterPro" id="IPR051449">
    <property type="entry name" value="ABC-2_transporter_component"/>
</dbReference>
<dbReference type="InterPro" id="IPR013525">
    <property type="entry name" value="ABC2_TM"/>
</dbReference>
<evidence type="ECO:0000259" key="10">
    <source>
        <dbReference type="PROSITE" id="PS51012"/>
    </source>
</evidence>
<keyword evidence="7 9" id="KW-0472">Membrane</keyword>
<comment type="similarity">
    <text evidence="2 9">Belongs to the ABC-2 integral membrane protein family.</text>
</comment>
<keyword evidence="12" id="KW-1185">Reference proteome</keyword>
<dbReference type="RefSeq" id="WP_071656712.1">
    <property type="nucleotide sequence ID" value="NZ_MLCF01000057.1"/>
</dbReference>
<keyword evidence="3 9" id="KW-0813">Transport</keyword>
<evidence type="ECO:0000313" key="11">
    <source>
        <dbReference type="EMBL" id="OIV37291.1"/>
    </source>
</evidence>
<feature type="transmembrane region" description="Helical" evidence="9">
    <location>
        <begin position="26"/>
        <end position="44"/>
    </location>
</feature>
<evidence type="ECO:0000256" key="1">
    <source>
        <dbReference type="ARBA" id="ARBA00004651"/>
    </source>
</evidence>